<dbReference type="InterPro" id="IPR009081">
    <property type="entry name" value="PP-bd_ACP"/>
</dbReference>
<dbReference type="Gene3D" id="3.40.50.12780">
    <property type="entry name" value="N-terminal domain of ligase-like"/>
    <property type="match status" value="1"/>
</dbReference>
<dbReference type="Pfam" id="PF18563">
    <property type="entry name" value="TubC_N"/>
    <property type="match status" value="1"/>
</dbReference>
<gene>
    <name evidence="6" type="ORF">GCM10009839_86330</name>
</gene>
<protein>
    <submittedName>
        <fullName evidence="6">Non-ribosomal peptide synthase/polyketide synthase</fullName>
    </submittedName>
</protein>
<dbReference type="InterPro" id="IPR045851">
    <property type="entry name" value="AMP-bd_C_sf"/>
</dbReference>
<dbReference type="Gene3D" id="1.10.1200.10">
    <property type="entry name" value="ACP-like"/>
    <property type="match status" value="5"/>
</dbReference>
<dbReference type="InterPro" id="IPR001031">
    <property type="entry name" value="Thioesterase"/>
</dbReference>
<dbReference type="InterPro" id="IPR020845">
    <property type="entry name" value="AMP-binding_CS"/>
</dbReference>
<dbReference type="InterPro" id="IPR036736">
    <property type="entry name" value="ACP-like_sf"/>
</dbReference>
<comment type="cofactor">
    <cofactor evidence="1">
        <name>pantetheine 4'-phosphate</name>
        <dbReference type="ChEBI" id="CHEBI:47942"/>
    </cofactor>
</comment>
<dbReference type="Gene3D" id="2.30.38.10">
    <property type="entry name" value="Luciferase, Domain 3"/>
    <property type="match status" value="4"/>
</dbReference>
<dbReference type="SUPFAM" id="SSF52777">
    <property type="entry name" value="CoA-dependent acyltransferases"/>
    <property type="match status" value="10"/>
</dbReference>
<reference evidence="6 7" key="1">
    <citation type="journal article" date="2019" name="Int. J. Syst. Evol. Microbiol.">
        <title>The Global Catalogue of Microorganisms (GCM) 10K type strain sequencing project: providing services to taxonomists for standard genome sequencing and annotation.</title>
        <authorList>
            <consortium name="The Broad Institute Genomics Platform"/>
            <consortium name="The Broad Institute Genome Sequencing Center for Infectious Disease"/>
            <person name="Wu L."/>
            <person name="Ma J."/>
        </authorList>
    </citation>
    <scope>NUCLEOTIDE SEQUENCE [LARGE SCALE GENOMIC DNA]</scope>
    <source>
        <strain evidence="6 7">JCM 16014</strain>
    </source>
</reference>
<dbReference type="Pfam" id="PF00668">
    <property type="entry name" value="Condensation"/>
    <property type="match status" value="5"/>
</dbReference>
<evidence type="ECO:0000256" key="4">
    <source>
        <dbReference type="SAM" id="MobiDB-lite"/>
    </source>
</evidence>
<feature type="compositionally biased region" description="Basic and acidic residues" evidence="4">
    <location>
        <begin position="5519"/>
        <end position="5535"/>
    </location>
</feature>
<dbReference type="Gene3D" id="3.30.559.30">
    <property type="entry name" value="Nonribosomal peptide synthetase, condensation domain"/>
    <property type="match status" value="5"/>
</dbReference>
<dbReference type="InterPro" id="IPR000873">
    <property type="entry name" value="AMP-dep_synth/lig_dom"/>
</dbReference>
<accession>A0ABN2VGP1</accession>
<dbReference type="SUPFAM" id="SSF53474">
    <property type="entry name" value="alpha/beta-Hydrolases"/>
    <property type="match status" value="1"/>
</dbReference>
<dbReference type="SUPFAM" id="SSF47336">
    <property type="entry name" value="ACP-like"/>
    <property type="match status" value="5"/>
</dbReference>
<evidence type="ECO:0000313" key="6">
    <source>
        <dbReference type="EMBL" id="GAA2061956.1"/>
    </source>
</evidence>
<evidence type="ECO:0000256" key="1">
    <source>
        <dbReference type="ARBA" id="ARBA00001957"/>
    </source>
</evidence>
<dbReference type="Gene3D" id="3.30.559.10">
    <property type="entry name" value="Chloramphenicol acetyltransferase-like domain"/>
    <property type="match status" value="5"/>
</dbReference>
<evidence type="ECO:0000259" key="5">
    <source>
        <dbReference type="PROSITE" id="PS50075"/>
    </source>
</evidence>
<feature type="domain" description="Carrier" evidence="5">
    <location>
        <begin position="2129"/>
        <end position="2204"/>
    </location>
</feature>
<dbReference type="PANTHER" id="PTHR45527:SF1">
    <property type="entry name" value="FATTY ACID SYNTHASE"/>
    <property type="match status" value="1"/>
</dbReference>
<dbReference type="InterPro" id="IPR042099">
    <property type="entry name" value="ANL_N_sf"/>
</dbReference>
<dbReference type="Gene3D" id="1.10.10.1830">
    <property type="entry name" value="Non-ribosomal peptide synthase, adenylation domain"/>
    <property type="match status" value="1"/>
</dbReference>
<feature type="compositionally biased region" description="Basic and acidic residues" evidence="4">
    <location>
        <begin position="66"/>
        <end position="83"/>
    </location>
</feature>
<dbReference type="SUPFAM" id="SSF56801">
    <property type="entry name" value="Acetyl-CoA synthetase-like"/>
    <property type="match status" value="5"/>
</dbReference>
<dbReference type="InterPro" id="IPR023213">
    <property type="entry name" value="CAT-like_dom_sf"/>
</dbReference>
<feature type="domain" description="Carrier" evidence="5">
    <location>
        <begin position="4253"/>
        <end position="4328"/>
    </location>
</feature>
<dbReference type="InterPro" id="IPR029058">
    <property type="entry name" value="AB_hydrolase_fold"/>
</dbReference>
<feature type="compositionally biased region" description="Basic and acidic residues" evidence="4">
    <location>
        <begin position="2588"/>
        <end position="2597"/>
    </location>
</feature>
<dbReference type="RefSeq" id="WP_344671555.1">
    <property type="nucleotide sequence ID" value="NZ_BAAAQN010000085.1"/>
</dbReference>
<dbReference type="InterPro" id="IPR020806">
    <property type="entry name" value="PKS_PP-bd"/>
</dbReference>
<dbReference type="NCBIfam" id="TIGR01733">
    <property type="entry name" value="AA-adenyl-dom"/>
    <property type="match status" value="5"/>
</dbReference>
<dbReference type="InterPro" id="IPR041464">
    <property type="entry name" value="TubC_N"/>
</dbReference>
<dbReference type="Pfam" id="PF00975">
    <property type="entry name" value="Thioesterase"/>
    <property type="match status" value="1"/>
</dbReference>
<dbReference type="CDD" id="cd19531">
    <property type="entry name" value="LCL_NRPS-like"/>
    <property type="match status" value="5"/>
</dbReference>
<dbReference type="PANTHER" id="PTHR45527">
    <property type="entry name" value="NONRIBOSOMAL PEPTIDE SYNTHETASE"/>
    <property type="match status" value="1"/>
</dbReference>
<dbReference type="InterPro" id="IPR044894">
    <property type="entry name" value="TubC_N_sf"/>
</dbReference>
<dbReference type="PROSITE" id="PS00455">
    <property type="entry name" value="AMP_BINDING"/>
    <property type="match status" value="5"/>
</dbReference>
<dbReference type="PROSITE" id="PS50075">
    <property type="entry name" value="CARRIER"/>
    <property type="match status" value="5"/>
</dbReference>
<dbReference type="Gene3D" id="3.40.50.1820">
    <property type="entry name" value="alpha/beta hydrolase"/>
    <property type="match status" value="1"/>
</dbReference>
<dbReference type="NCBIfam" id="NF003417">
    <property type="entry name" value="PRK04813.1"/>
    <property type="match status" value="5"/>
</dbReference>
<dbReference type="InterPro" id="IPR010071">
    <property type="entry name" value="AA_adenyl_dom"/>
</dbReference>
<feature type="domain" description="Carrier" evidence="5">
    <location>
        <begin position="3194"/>
        <end position="3269"/>
    </location>
</feature>
<sequence length="5640" mass="596535">MTGTSNPNSGPALLDELEARGARVFLTDGRLRLVAPKGAVTEELKLRLRNYREELVALLQKRDAERGASDLDGPDRDSGEESPIRPVARDGSLPLPLSFAQQRLWFLDQLQPGSVEYNVPTPVRLSGAMDVAALRAALTAIVERHEVLRTRLVAAADGVAYQMIEPSAEFGLPLLDVSAEPDPVAAASDVVAAETTALFDLAAGPLIRGTLIRLGPDDHILSLCVHHVVYDEWSAGILRHELGVLYDAFRAGRPSPLPPLAVQYADFAVWQRRWLTGQVLDEQLEYWKGRLAGAPTLELPTDRPRSALRSYAGDAVAFEISVEAAERLRALARDRGATMFMVLFAAFTSLLARYADQDDVLVGTPVANRNRAETEDLIGFFVNTLVLRTDLSGDPTFAELVGRVRGASLGAYSHQDLPFEQLVDALGVERDRSRTPLFQVIFNYDPEAPDDGGAVAEWTGDGGSGTSSSAEASSGIRVKFDLRLMVVDGGAGLAAALEFSTALFDRSTIERMAGHLVSLVDAVAADPAVRVSELPLLGSDERRALSGWNDTAAQALVPTVGGVHELIAAQAAECPDAVAVESGSESLTYAEVEAASNRLARHLRASGVGAETVVGLCLEPGLDTVVSILAVWKAGGAYLPLDPGFPVDRLAFLLADGGVSVVLGSADAVGDLPAGRIPIIVLDDLMTRMLIEAQDSAALDAPVLPDQVAYVIYTSGSTGRPKGVQVTHRGLIDYISGVADRVGIGGVGRSYGLMQSVVTDFANTMVFTCLATGGCLRISADAQGADVDYLKIVPSHLAALAAQDNLTDLLPARTLILGGEAASPELVRSLLEQAGDRQIVNHYGPTEATIGAAATVLATTIVGSGSVPIGAPLPNTRLHVLDRSLSPVPVGVPGELYIAGPGVARGYRRRPGLTAERFVADPFADDGSRMYRTGDRARWRPDGLVEFLGRVDDQVKVRGFRIEPGEVEAVLTTHPAVSSAVVVADGDGSDRRLVAYLVTALPDAGLPAVSELRAFTGKRLPDHMVPAVFVEISAIPRTPNGKVDRKSLPSPDGVRPDLAAAFTAPATPTEELLAGIWAEVLGLDRVGATDDFFDLGGHSLLATRVVSRIRAVFDVEIALAEIFDQPTVTGLAAAIDTAGPAASSSAPPITPVSRDGSVPLLLSFAQQRLWFLDQLEPGSAEYNTPIPIRLTGEVDVVALRAALTFLVERHEVLRTRLVADADGVAHQIIDPPHGFALPLLDLSTEPDPASAAGALIATDAVTPFDLATGPLIRGTLLRLAAEDHVLSLCTHHVVFDEWSAGILRRELAAVYGAFHNGEPAALAPLPVQYADFAVWQRDWLSGPVLQAQLDYWREQLSGAPVLELPTDRPRSTDRSAPAATIDFAVPDEVTARLRALSRDSDTTMFMVVFAAFTVLLARYSGQDDVAVGTPVANRNRAEVEGLIGFFVNTLVLRTDLRDDPAFTDLLARVRDVALAAFDHQDLPFDHLVDALQPDRDRSRTPLFQALFNYARAGADENAGGPSGADDAVPDAEPAIPAKFDLTLTVVESDEGDRGLSGAVEFSTGLFDRSTVERMVAHLLGLLAAAAADPGLRVSEFAVLDEVERRKVLMEWNATDVPVPDVAGVHELIAAHAAVASDAVAVVCDGVSLTYAELDAASNRLASHFRTFGVGAEAVVGLCLGRGVDMVVAVVAVWKAGGAYLPLDPAYPAERLSFMLSDSGASLLVTQGAAAMRLESSPDVPVVWLDDPATVARIAAESSVASQTIVAPDQAAYVIYTSGSTGRPKGVQLGHRGLVSLVGAQRAALGVGGGSDVVLGFAPFTFDASVWELVMALGWGGCLVVASEQERGEPARLSGLVTDAGVTVATVPPSLLGVLQPADLAGVRVLVTAGERLGSELAARWSPGRRLFNAYGPTEVTVCASVAECDPVDGMAPPIGGPIGNMRVFVLDRHLSPVPVGVAGELFVAGAGVARGYRRRAALTAERFVADPFAGDGSRMYRTGDVVRWRADGQLEFLGRVDEQVKVRGFRIEPGEIEAVLTEHPGVASAVVAAYGPDQDRRLVGYLVPADQAEGIPLTADLRSFSRDRLPEHLIPAVFVEIAAIPLTRNGKVDRGALPVPDGVRPDAATGFVAARTPTEEILAGVWADVLGVDRVGVADDFFELGGHSLLATRVMSRIRAVFEAEIPLAALFDEPTVAGLAAVVDATGRSAPPAPPIVPVRRDGAVPLPLSFGQQRLWFLDRLEPGSVEYNIPVGLHLTGELDVAALRAALDALSERHEVLRTRLVADAGGLACQIVDPAAGFALAEVDVSGAPDPMAAAGDVVAADAVVPFDLAVGPLIRGTLLRLRPDEHVLSLCMHHVIADEWSGVILRRELSMLYDAFRNDKPSPLAPLPVQYADFAVWQRERLSGPVLDEQLAFWRERLSGAPLLELPTDRPRPAVRSSAGGAVPFEVPADVAERLRALSRHCGATMFMTLFAAFAALLSRHSGQDDVVVGTPVANRNRAETEDLIGFFVNTLVLRTDLSGDPTFAELVGRVRGGALDAYGHQDLPFEQLVEALGVERDRSRTPLFQVIFNYDPAAPDQGPPPGDPSSREQGRRPGESPSPELSTGVRAKFDLRLVLAERPAGLAGEAEFSAALFDETTVRRLATRLVELLAAVAADPGLRISELPVVTADEQLALAAWNHTAVPVPGAAGVHELVAAQAVERPGAVAVESGGTSLTYAEVDAASSRLARHLRALGVGAETVVGLCLEPGLDTVVSILAVWKAGGAYLPLDPGFPVDRLAFLLADGGVSVVLGSTDAVGGLPAGRIPTVLLDDPLTRMVIEAQDSAGLDAPVLPDQVAYVIYTSGSTGRPKGVQVTHRGLIDYISGVADRVGIGGVGRSYGLMQSVVTDFANTMVFTCLATGGRLRILADVQGADVDYLKIVPSHLAALASESSLAGLLPARSLILGGEATSPELVRSLLEQAGDRQVVNHYGPTEATIGAAATVLDATIVGSGSVPIGAPLPNTRLYVLDRSLRPVPIGVAGELYIAGTGVARGYRNRTSLTAERFLADPFADDGSRMYRTGDRARWRADGLVEFLGRVDDQVKVRGFRIEPGEVEAVLAAHPGVSSAVVVADGEGGDRRLVAYLVPADPDAGLPAVSELRAFTGRGLPDHMVPAVFVEISAIPRTPNGKIDRKALPAPDGVRPDLTAGFAAPSTPTEELLAGIWAEVLGLDRVGVSDDFFDLGGHSLLATRVVSRIRAVLGVEIALADLFDQPTVTGLARVVETAGSAPSAPPIVPVARTGSVPLPLSFAQQRLWFLHRLDPASVEYNIPLGLRFSGDLDVAALSSALDAVVERHEVLRTRLVADDADGIAYQVVDPPSGFGLRVTDLSAEPDPLVAAAGLAAADAVVPFDLAAGPLVRGTLLRLGPDDHVLSLCMHHVVSDEWSAVILRRELAALYDAFRQGRPSPLAPLAVQYADFAVWQREWLTGSVLDAQLGYWKNQLAGAATLELPTDWPRPVVRSTSGDLVRFQVPPEIVERLRALSRETGATMFMTLFAAFTVLLSRYSGQDDIVVGTPVANRNRAETEDLIGFFVNTLVLRTDLSDDPTFTDLLARVRGAALNAYDHQDLPFEQLVEALGVGRERSRTPLFQVLFNYAQSGAEESTADESDGGDAADLDSASAIPAKYDLALSLADGDGLSGALVYSTGLFDRSTVERMAGHLVGLLGSVAGDAGTRVSELAILDGPERHRILTEWNATSALVPGVGGVHELISARAVECPSVLAVVCGDVSLSYAELEASSNRLARHLRGLGVGVGSVVGLCFGRGVEMVVSVLAVWKAGGAYVPLDPEYPGDRLAFMVADSGVSVVVGCRGVAPDFVADQGAVAVWLDDPLMQLTLEGLSSTPLEVPVLPGQVAYVIYTSGSTGVPKGVVVPHGGLVNLVVGLGSAFGVGVGDGVLQFVSFGFDGLASDVANVLSAGGTLVVASAEQRSDPSLLAALVRDADVRVACVPSSLLGVLDPVSVPSLRSLICGAEPMGPEVAGAWSSRVRLVHAYGPTETTVISSFFVCDAVVDRVPPVGRPISNTQMYVVDRFLRPVPAGVGGELCIAGAGLAQGYHDRAVLTAERFVADPFAADGSRMYRTGDLVRWLGDGQLEFLGRVDEQVKVRGFRIELGEVEAALAAHPGIGSVVVAAFGPPEAKKLVAYLVPSDQDAGIPPIAVLRSFAGERLPDYMVPAVFLELASLPLSANGKVDRKALPVPEGVRPELEAYRAPSTPAEELLAGIWAEVLGLDRVGVGDGFFDLGGHSLLATRVVSRIRVVFGVEVALASLFDEPTVAGLAAVIERAGFGSEAGSASVPPLVPVARDGSVSLPLSFAQQRLWFLDQLEPGSVEYNVPMPVRLPGELDVLALRAALDEVVARHEVLRTRLVEGDRGVPYQIIDTFGGFELPIVDLSADPDPMSAAGDLVAADAVRPFDLATGPLIRGTLIRLGPADHVLSLCMHHVVSDEWSAGILERELTVLYDAFRHGEPSALPPLTVQYADFAVWQRNWLTGPVLDEHLAFWQRHLSGAPVLELPVDRPRPAVRSSAGGLVEFRIPAETSQRLRAASRDAGATMFMTLFAAWTALLSRYSGQDDVVVGTPVANRNRAEIEDLIGFFVNTLVLRTDLSGDPTFTDLVSRVRRTALAAYAHQDLPFEQLVDVLQPDRDRSRSPLFQVLFNYSALEGGTRESEPDARSESDAALSGGVRAKFDLRLMFSDDDGALSAALEFSSALFDRSTVERMAGHLVSLLDAVAADAAVRVSELPLLTADERQDLSGWNDTATPVPAAAGVHELIAAQAVERPDAPAVEFDDVSLTYAELDAASNRLARHLRTLGVGPEAVVGLCFGRGVDMIVSIVAVWKAGGTYLPLDPGFPVDRLAFLLADGGVSVVVGSAEAVGDLPAGRIPLVVLDDPLTRMVIDGGSGNPLVGSVVPDQAAYVIYTSGSTGRPKGVQVTHRGLIDYISGVADRVGIGGVGRTYGLVQSVVTDFANTMVFTCLATGGRLRISADVQGADVDYLKIVPSHLAALATQGSMADLLPARTLILGGEAASPELVRSLLEQAGDRQIVNHYGPTEATIGAAATVLDPAIVGSGPVPIGAPLPNTRLHVLDRSLSPVPVGVIGELYIAGAGIARGYRNRAALTAQTFVADPFVADGSRMYRTGDRARWRPDGRVEFLGRVDDQVKVRGFRIEPGEVEAVLATHPGVSAAVVVADGDGSDRRLVAYLVPTDTDAGLPAISELRAFTGYRLPDYMVPAVFVEISAVPRTPNGKTDRKALPAPDGLRPDLAAAFTAPSTPAEKLLAGIWAEVLGLDRVGVTDDFFDLGGHSLLVTQVIARVRAEGFDVGVGDIFSQPTVAGTAPLLQERTIATTTSPTELRSAVVVRSGKALPALFCVHSFTGDVTEFSELAGHLADGQQFIGLRSRGLVDGEQPLETVEEMAAAYLEEVVALQPEGPYLFAAWSMGGYVAVEMARRLVAQGREVPAVFLMAPPVHALRGPNLDRDRDRDRDPDDRDAAVLGPEDEPGPDPRSARVRLINQQAAIRHRNDSHRAADPYDGHVVLFLPDDDPADARRATVRQWRSLLRREPEIVPVPQGHFTVIHDDAAAAIGKRLSADIARHR</sequence>
<dbReference type="Pfam" id="PF00550">
    <property type="entry name" value="PP-binding"/>
    <property type="match status" value="5"/>
</dbReference>
<evidence type="ECO:0000313" key="7">
    <source>
        <dbReference type="Proteomes" id="UP001500751"/>
    </source>
</evidence>
<dbReference type="InterPro" id="IPR001242">
    <property type="entry name" value="Condensation_dom"/>
</dbReference>
<evidence type="ECO:0000256" key="3">
    <source>
        <dbReference type="ARBA" id="ARBA00022553"/>
    </source>
</evidence>
<dbReference type="Pfam" id="PF00501">
    <property type="entry name" value="AMP-binding"/>
    <property type="match status" value="5"/>
</dbReference>
<evidence type="ECO:0000256" key="2">
    <source>
        <dbReference type="ARBA" id="ARBA00022450"/>
    </source>
</evidence>
<proteinExistence type="predicted"/>
<organism evidence="6 7">
    <name type="scientific">Catenulispora yoronensis</name>
    <dbReference type="NCBI Taxonomy" id="450799"/>
    <lineage>
        <taxon>Bacteria</taxon>
        <taxon>Bacillati</taxon>
        <taxon>Actinomycetota</taxon>
        <taxon>Actinomycetes</taxon>
        <taxon>Catenulisporales</taxon>
        <taxon>Catenulisporaceae</taxon>
        <taxon>Catenulispora</taxon>
    </lineage>
</organism>
<dbReference type="InterPro" id="IPR006162">
    <property type="entry name" value="Ppantetheine_attach_site"/>
</dbReference>
<feature type="domain" description="Carrier" evidence="5">
    <location>
        <begin position="5313"/>
        <end position="5387"/>
    </location>
</feature>
<dbReference type="InterPro" id="IPR020802">
    <property type="entry name" value="TesA-like"/>
</dbReference>
<dbReference type="PROSITE" id="PS00012">
    <property type="entry name" value="PHOSPHOPANTETHEINE"/>
    <property type="match status" value="4"/>
</dbReference>
<dbReference type="Gene3D" id="3.30.300.30">
    <property type="match status" value="5"/>
</dbReference>
<dbReference type="Pfam" id="PF13193">
    <property type="entry name" value="AMP-binding_C"/>
    <property type="match status" value="5"/>
</dbReference>
<keyword evidence="2" id="KW-0596">Phosphopantetheine</keyword>
<keyword evidence="3" id="KW-0597">Phosphoprotein</keyword>
<dbReference type="CDD" id="cd05930">
    <property type="entry name" value="A_NRPS"/>
    <property type="match status" value="5"/>
</dbReference>
<feature type="region of interest" description="Disordered" evidence="4">
    <location>
        <begin position="2573"/>
        <end position="2605"/>
    </location>
</feature>
<comment type="caution">
    <text evidence="6">The sequence shown here is derived from an EMBL/GenBank/DDBJ whole genome shotgun (WGS) entry which is preliminary data.</text>
</comment>
<dbReference type="Gene3D" id="3.40.50.980">
    <property type="match status" value="8"/>
</dbReference>
<feature type="region of interest" description="Disordered" evidence="4">
    <location>
        <begin position="66"/>
        <end position="89"/>
    </location>
</feature>
<dbReference type="SMART" id="SM00823">
    <property type="entry name" value="PKS_PP"/>
    <property type="match status" value="5"/>
</dbReference>
<keyword evidence="7" id="KW-1185">Reference proteome</keyword>
<dbReference type="Proteomes" id="UP001500751">
    <property type="component" value="Unassembled WGS sequence"/>
</dbReference>
<dbReference type="EMBL" id="BAAAQN010000085">
    <property type="protein sequence ID" value="GAA2061956.1"/>
    <property type="molecule type" value="Genomic_DNA"/>
</dbReference>
<dbReference type="NCBIfam" id="NF004282">
    <property type="entry name" value="PRK05691.1"/>
    <property type="match status" value="5"/>
</dbReference>
<feature type="region of interest" description="Disordered" evidence="4">
    <location>
        <begin position="5516"/>
        <end position="5550"/>
    </location>
</feature>
<feature type="domain" description="Carrier" evidence="5">
    <location>
        <begin position="1064"/>
        <end position="1139"/>
    </location>
</feature>
<dbReference type="InterPro" id="IPR025110">
    <property type="entry name" value="AMP-bd_C"/>
</dbReference>
<name>A0ABN2VGP1_9ACTN</name>
<dbReference type="SMART" id="SM00824">
    <property type="entry name" value="PKS_TE"/>
    <property type="match status" value="1"/>
</dbReference>